<keyword evidence="2" id="KW-1185">Reference proteome</keyword>
<dbReference type="Proteomes" id="UP001143856">
    <property type="component" value="Unassembled WGS sequence"/>
</dbReference>
<evidence type="ECO:0000313" key="2">
    <source>
        <dbReference type="Proteomes" id="UP001143856"/>
    </source>
</evidence>
<protein>
    <submittedName>
        <fullName evidence="1">Uncharacterized protein</fullName>
    </submittedName>
</protein>
<proteinExistence type="predicted"/>
<evidence type="ECO:0000313" key="1">
    <source>
        <dbReference type="EMBL" id="KAJ2999003.1"/>
    </source>
</evidence>
<name>A0ACC1PQU1_9PEZI</name>
<reference evidence="1" key="1">
    <citation type="submission" date="2022-10" db="EMBL/GenBank/DDBJ databases">
        <title>Genome Sequence of Xylaria curta.</title>
        <authorList>
            <person name="Buettner E."/>
        </authorList>
    </citation>
    <scope>NUCLEOTIDE SEQUENCE</scope>
    <source>
        <strain evidence="1">Babe10</strain>
    </source>
</reference>
<sequence length="431" mass="47575">MAPSESATRIVQLASTISDAVAKLDEILQSQGLQTPSFNEDAPTSLPEEALAMQSVVLDATSELHDLLLSPMALLLNKTAQNSMVPFQFISHLGVAGMVPLGGRTSFQEIATKTGLSEVNVGRVLRHAIAMRVFQEPEPGIVAHTNISKAITDSSLNDWLKTASRDLWPAATKMFDAMRKWPNSQEINETGFSLAHDTSMSVYEFFQANPDRALSFVGSLKALTSSPEYDVRHVIDNYDWRSLGQAQVVDVGGSRGNVAIQLAKNFPELKVLVQDKEEVIQGAENDIPNEVKARVSFAVHDIICPQTVEADVYYLRWILHNWPDKYCLCTNSGQPEGMVILRALIPALKHNARIVIQEACLPEPGTVPLWKETRLRAADLSMTALFNARDRTANDWKALFTEADRRFVLKSVIQPTGSALAILDLRWNAEG</sequence>
<dbReference type="EMBL" id="JAPDGR010000010">
    <property type="protein sequence ID" value="KAJ2999003.1"/>
    <property type="molecule type" value="Genomic_DNA"/>
</dbReference>
<gene>
    <name evidence="1" type="ORF">NUW58_g143</name>
</gene>
<comment type="caution">
    <text evidence="1">The sequence shown here is derived from an EMBL/GenBank/DDBJ whole genome shotgun (WGS) entry which is preliminary data.</text>
</comment>
<accession>A0ACC1PQU1</accession>
<organism evidence="1 2">
    <name type="scientific">Xylaria curta</name>
    <dbReference type="NCBI Taxonomy" id="42375"/>
    <lineage>
        <taxon>Eukaryota</taxon>
        <taxon>Fungi</taxon>
        <taxon>Dikarya</taxon>
        <taxon>Ascomycota</taxon>
        <taxon>Pezizomycotina</taxon>
        <taxon>Sordariomycetes</taxon>
        <taxon>Xylariomycetidae</taxon>
        <taxon>Xylariales</taxon>
        <taxon>Xylariaceae</taxon>
        <taxon>Xylaria</taxon>
    </lineage>
</organism>